<dbReference type="Pfam" id="PF13193">
    <property type="entry name" value="AMP-binding_C"/>
    <property type="match status" value="1"/>
</dbReference>
<organism evidence="7 8">
    <name type="scientific">Mycoemilia scoparia</name>
    <dbReference type="NCBI Taxonomy" id="417184"/>
    <lineage>
        <taxon>Eukaryota</taxon>
        <taxon>Fungi</taxon>
        <taxon>Fungi incertae sedis</taxon>
        <taxon>Zoopagomycota</taxon>
        <taxon>Kickxellomycotina</taxon>
        <taxon>Kickxellomycetes</taxon>
        <taxon>Kickxellales</taxon>
        <taxon>Kickxellaceae</taxon>
        <taxon>Mycoemilia</taxon>
    </lineage>
</organism>
<feature type="domain" description="AMP-dependent synthetase/ligase" evidence="5">
    <location>
        <begin position="33"/>
        <end position="413"/>
    </location>
</feature>
<accession>A0A9W8DLK1</accession>
<evidence type="ECO:0000256" key="1">
    <source>
        <dbReference type="ARBA" id="ARBA00006432"/>
    </source>
</evidence>
<name>A0A9W8DLK1_9FUNG</name>
<evidence type="ECO:0000256" key="3">
    <source>
        <dbReference type="ARBA" id="ARBA00022741"/>
    </source>
</evidence>
<feature type="domain" description="AMP-binding enzyme C-terminal" evidence="6">
    <location>
        <begin position="464"/>
        <end position="545"/>
    </location>
</feature>
<dbReference type="AlphaFoldDB" id="A0A9W8DLK1"/>
<dbReference type="InterPro" id="IPR000873">
    <property type="entry name" value="AMP-dep_synth/lig_dom"/>
</dbReference>
<dbReference type="FunFam" id="3.30.300.30:FF:000007">
    <property type="entry name" value="4-coumarate--CoA ligase 2"/>
    <property type="match status" value="1"/>
</dbReference>
<dbReference type="PANTHER" id="PTHR24096">
    <property type="entry name" value="LONG-CHAIN-FATTY-ACID--COA LIGASE"/>
    <property type="match status" value="1"/>
</dbReference>
<dbReference type="Pfam" id="PF00501">
    <property type="entry name" value="AMP-binding"/>
    <property type="match status" value="1"/>
</dbReference>
<keyword evidence="2" id="KW-0436">Ligase</keyword>
<keyword evidence="3" id="KW-0547">Nucleotide-binding</keyword>
<dbReference type="Proteomes" id="UP001150538">
    <property type="component" value="Unassembled WGS sequence"/>
</dbReference>
<dbReference type="InterPro" id="IPR042099">
    <property type="entry name" value="ANL_N_sf"/>
</dbReference>
<keyword evidence="4" id="KW-0067">ATP-binding</keyword>
<dbReference type="Gene3D" id="3.40.50.12780">
    <property type="entry name" value="N-terminal domain of ligase-like"/>
    <property type="match status" value="1"/>
</dbReference>
<dbReference type="OrthoDB" id="10253115at2759"/>
<evidence type="ECO:0000313" key="7">
    <source>
        <dbReference type="EMBL" id="KAJ1915325.1"/>
    </source>
</evidence>
<reference evidence="7" key="1">
    <citation type="submission" date="2022-07" db="EMBL/GenBank/DDBJ databases">
        <title>Phylogenomic reconstructions and comparative analyses of Kickxellomycotina fungi.</title>
        <authorList>
            <person name="Reynolds N.K."/>
            <person name="Stajich J.E."/>
            <person name="Barry K."/>
            <person name="Grigoriev I.V."/>
            <person name="Crous P."/>
            <person name="Smith M.E."/>
        </authorList>
    </citation>
    <scope>NUCLEOTIDE SEQUENCE</scope>
    <source>
        <strain evidence="7">NBRC 100468</strain>
    </source>
</reference>
<sequence length="568" mass="62729">MVFKSPYKSVDIPPLDIPTFIFSHAISNTEYGKNPSLTVMADGSSGESLSFEQLRNLSDAFASGLVNNLKMSKGDVLALFTPNSIEYPGIAFGTLSMGGILTPANPAYNPNELAHQLGDSRAKAIVTTVALLPVVKQAMGILKKDKSEFAIVVTDKCQEPPTNFEGYKVLYFDDLLSTKPFTRLRIDQEEVAKNTTAYICYSSGTTGLAKGVMLTHRNIVANVVQNISFEETDEYISRVKAELPRQTFLGVLPFFHIFGLTVTLHLAFAKGHSVVVIPKFDFELLLRVVQEYKVNVAHLVPPIFLAIANSPLARKYDLSSLRYMISGAAPLGKGLQKKVSGMLGIPVGQGYGLTETSPVVHRMTLYNVVPGSIGVLSANVEAKIVDVDTGKELGVNQEGEIWCRGPNIMKGYLNNRKATEESIDKDGFFHTGDIGYVDDKGYWYITDRLKELIKFKGFQVAPAELEGILLTHPEVLDCAVIGVYDDTRHSEVPKAFVVRARAASGDTKKKEQELATWLNNKVAKHKWLRGGIEFVDEIPKSTSGKILRRILREKEKTKRDLKSRQPKL</sequence>
<dbReference type="CDD" id="cd05911">
    <property type="entry name" value="Firefly_Luc_like"/>
    <property type="match status" value="1"/>
</dbReference>
<dbReference type="PROSITE" id="PS00455">
    <property type="entry name" value="AMP_BINDING"/>
    <property type="match status" value="1"/>
</dbReference>
<evidence type="ECO:0000256" key="2">
    <source>
        <dbReference type="ARBA" id="ARBA00022598"/>
    </source>
</evidence>
<dbReference type="PANTHER" id="PTHR24096:SF149">
    <property type="entry name" value="AMP-BINDING DOMAIN-CONTAINING PROTEIN-RELATED"/>
    <property type="match status" value="1"/>
</dbReference>
<proteinExistence type="inferred from homology"/>
<dbReference type="EMBL" id="JANBPU010000151">
    <property type="protein sequence ID" value="KAJ1915325.1"/>
    <property type="molecule type" value="Genomic_DNA"/>
</dbReference>
<keyword evidence="8" id="KW-1185">Reference proteome</keyword>
<gene>
    <name evidence="7" type="ORF">H4219_004378</name>
</gene>
<dbReference type="FunFam" id="3.40.50.12780:FF:000003">
    <property type="entry name" value="Long-chain-fatty-acid--CoA ligase FadD"/>
    <property type="match status" value="1"/>
</dbReference>
<dbReference type="GO" id="GO:0016405">
    <property type="term" value="F:CoA-ligase activity"/>
    <property type="evidence" value="ECO:0007669"/>
    <property type="project" value="TreeGrafter"/>
</dbReference>
<evidence type="ECO:0000256" key="4">
    <source>
        <dbReference type="ARBA" id="ARBA00022840"/>
    </source>
</evidence>
<protein>
    <submittedName>
        <fullName evidence="7">Uncharacterized protein</fullName>
    </submittedName>
</protein>
<evidence type="ECO:0000313" key="8">
    <source>
        <dbReference type="Proteomes" id="UP001150538"/>
    </source>
</evidence>
<dbReference type="GO" id="GO:0005524">
    <property type="term" value="F:ATP binding"/>
    <property type="evidence" value="ECO:0007669"/>
    <property type="project" value="UniProtKB-KW"/>
</dbReference>
<evidence type="ECO:0000259" key="5">
    <source>
        <dbReference type="Pfam" id="PF00501"/>
    </source>
</evidence>
<comment type="similarity">
    <text evidence="1">Belongs to the ATP-dependent AMP-binding enzyme family.</text>
</comment>
<evidence type="ECO:0000259" key="6">
    <source>
        <dbReference type="Pfam" id="PF13193"/>
    </source>
</evidence>
<dbReference type="Gene3D" id="3.30.300.30">
    <property type="match status" value="1"/>
</dbReference>
<comment type="caution">
    <text evidence="7">The sequence shown here is derived from an EMBL/GenBank/DDBJ whole genome shotgun (WGS) entry which is preliminary data.</text>
</comment>
<dbReference type="SUPFAM" id="SSF56801">
    <property type="entry name" value="Acetyl-CoA synthetase-like"/>
    <property type="match status" value="1"/>
</dbReference>
<dbReference type="InterPro" id="IPR025110">
    <property type="entry name" value="AMP-bd_C"/>
</dbReference>
<dbReference type="InterPro" id="IPR020845">
    <property type="entry name" value="AMP-binding_CS"/>
</dbReference>
<dbReference type="InterPro" id="IPR045851">
    <property type="entry name" value="AMP-bd_C_sf"/>
</dbReference>